<reference evidence="7" key="1">
    <citation type="submission" date="2019-06" db="EMBL/GenBank/DDBJ databases">
        <authorList>
            <person name="Le Quere A."/>
            <person name="Colella S."/>
        </authorList>
    </citation>
    <scope>NUCLEOTIDE SEQUENCE</scope>
    <source>
        <strain evidence="7">EmedicaeMD41</strain>
    </source>
</reference>
<organism evidence="7">
    <name type="scientific">Sinorhizobium medicae</name>
    <dbReference type="NCBI Taxonomy" id="110321"/>
    <lineage>
        <taxon>Bacteria</taxon>
        <taxon>Pseudomonadati</taxon>
        <taxon>Pseudomonadota</taxon>
        <taxon>Alphaproteobacteria</taxon>
        <taxon>Hyphomicrobiales</taxon>
        <taxon>Rhizobiaceae</taxon>
        <taxon>Sinorhizobium/Ensifer group</taxon>
        <taxon>Sinorhizobium</taxon>
    </lineage>
</organism>
<dbReference type="InterPro" id="IPR036390">
    <property type="entry name" value="WH_DNA-bd_sf"/>
</dbReference>
<keyword evidence="4" id="KW-0010">Activator</keyword>
<dbReference type="EMBL" id="CABFNB010000116">
    <property type="protein sequence ID" value="VTZ63222.1"/>
    <property type="molecule type" value="Genomic_DNA"/>
</dbReference>
<protein>
    <submittedName>
        <fullName evidence="7">Transcriptional regulator, LysR family</fullName>
    </submittedName>
</protein>
<comment type="similarity">
    <text evidence="1">Belongs to the LysR transcriptional regulatory family.</text>
</comment>
<dbReference type="PANTHER" id="PTHR30427">
    <property type="entry name" value="TRANSCRIPTIONAL ACTIVATOR PROTEIN LYSR"/>
    <property type="match status" value="1"/>
</dbReference>
<dbReference type="PROSITE" id="PS50931">
    <property type="entry name" value="HTH_LYSR"/>
    <property type="match status" value="1"/>
</dbReference>
<evidence type="ECO:0000313" key="7">
    <source>
        <dbReference type="EMBL" id="VTZ63222.1"/>
    </source>
</evidence>
<sequence>MIIMEIRELEAFLAVMSAGSITGAARLLDRSQSQVTRLIQDLETSVGFALFDRNGPKIAPSEKGIAFHAEAERFLSGIGHLRERARTIAEKEPQPIEIVAIAAFASGIIPMALAALPERLLPRKVHLRSLPAEAAVQSVLARTADFCVTSLPADQPGLEVHGVFQAPCVAAVAPDDPLAAREVISIADLAGRNIITMANPFRLRSRVDKALEAANIRPARIIATSVSVNAVRIASTGLGVAIVEPATAYGLKLTDVTIRPLDVDIPFLWAILSAAARPLSDSSRELIQAIIRVSSACIPRFTAHDPRHANRAAEMMLGEDQTDRNARWRDYPLHNNKTQNQKRRMT</sequence>
<dbReference type="Proteomes" id="UP000507954">
    <property type="component" value="Unassembled WGS sequence"/>
</dbReference>
<name>A0A508X042_9HYPH</name>
<dbReference type="GO" id="GO:0010628">
    <property type="term" value="P:positive regulation of gene expression"/>
    <property type="evidence" value="ECO:0007669"/>
    <property type="project" value="TreeGrafter"/>
</dbReference>
<dbReference type="PANTHER" id="PTHR30427:SF1">
    <property type="entry name" value="TRANSCRIPTIONAL ACTIVATOR PROTEIN LYSR"/>
    <property type="match status" value="1"/>
</dbReference>
<keyword evidence="2" id="KW-0805">Transcription regulation</keyword>
<dbReference type="Pfam" id="PF03466">
    <property type="entry name" value="LysR_substrate"/>
    <property type="match status" value="1"/>
</dbReference>
<evidence type="ECO:0000256" key="2">
    <source>
        <dbReference type="ARBA" id="ARBA00023015"/>
    </source>
</evidence>
<evidence type="ECO:0000256" key="4">
    <source>
        <dbReference type="ARBA" id="ARBA00023159"/>
    </source>
</evidence>
<dbReference type="GO" id="GO:0043565">
    <property type="term" value="F:sequence-specific DNA binding"/>
    <property type="evidence" value="ECO:0007669"/>
    <property type="project" value="TreeGrafter"/>
</dbReference>
<dbReference type="Gene3D" id="1.10.10.10">
    <property type="entry name" value="Winged helix-like DNA-binding domain superfamily/Winged helix DNA-binding domain"/>
    <property type="match status" value="1"/>
</dbReference>
<dbReference type="Gene3D" id="3.40.190.290">
    <property type="match status" value="1"/>
</dbReference>
<evidence type="ECO:0000256" key="3">
    <source>
        <dbReference type="ARBA" id="ARBA00023125"/>
    </source>
</evidence>
<proteinExistence type="inferred from homology"/>
<dbReference type="AlphaFoldDB" id="A0A508X042"/>
<dbReference type="SUPFAM" id="SSF46785">
    <property type="entry name" value="Winged helix' DNA-binding domain"/>
    <property type="match status" value="1"/>
</dbReference>
<dbReference type="RefSeq" id="WP_018010254.1">
    <property type="nucleotide sequence ID" value="NZ_ATYC01000008.1"/>
</dbReference>
<dbReference type="SUPFAM" id="SSF53850">
    <property type="entry name" value="Periplasmic binding protein-like II"/>
    <property type="match status" value="1"/>
</dbReference>
<feature type="domain" description="HTH lysR-type" evidence="6">
    <location>
        <begin position="4"/>
        <end position="61"/>
    </location>
</feature>
<keyword evidence="3" id="KW-0238">DNA-binding</keyword>
<dbReference type="InterPro" id="IPR005119">
    <property type="entry name" value="LysR_subst-bd"/>
</dbReference>
<dbReference type="InterPro" id="IPR036388">
    <property type="entry name" value="WH-like_DNA-bd_sf"/>
</dbReference>
<evidence type="ECO:0000256" key="1">
    <source>
        <dbReference type="ARBA" id="ARBA00009437"/>
    </source>
</evidence>
<dbReference type="Pfam" id="PF00126">
    <property type="entry name" value="HTH_1"/>
    <property type="match status" value="1"/>
</dbReference>
<evidence type="ECO:0000259" key="6">
    <source>
        <dbReference type="PROSITE" id="PS50931"/>
    </source>
</evidence>
<keyword evidence="5" id="KW-0804">Transcription</keyword>
<accession>A0A508X042</accession>
<gene>
    <name evidence="7" type="ORF">EMEDMD4_490149</name>
</gene>
<dbReference type="GO" id="GO:0003700">
    <property type="term" value="F:DNA-binding transcription factor activity"/>
    <property type="evidence" value="ECO:0007669"/>
    <property type="project" value="InterPro"/>
</dbReference>
<evidence type="ECO:0000256" key="5">
    <source>
        <dbReference type="ARBA" id="ARBA00023163"/>
    </source>
</evidence>
<dbReference type="InterPro" id="IPR000847">
    <property type="entry name" value="LysR_HTH_N"/>
</dbReference>